<dbReference type="PANTHER" id="PTHR34860:SF6">
    <property type="entry name" value="REPRESSOR-LIKE PROTEIN SSO7C3"/>
    <property type="match status" value="1"/>
</dbReference>
<sequence>MKTKIRVGKKLTIHIPKAVAEELNIKEGDILSLRVKDNKIILEHNDAILFSIKGKKFAKITLDEIEKISEEEQNSYENPH</sequence>
<dbReference type="NCBIfam" id="TIGR01439">
    <property type="entry name" value="lp_hng_hel_AbrB"/>
    <property type="match status" value="1"/>
</dbReference>
<dbReference type="OMA" id="PIRDAVW"/>
<dbReference type="InterPro" id="IPR037914">
    <property type="entry name" value="SpoVT-AbrB_sf"/>
</dbReference>
<feature type="domain" description="SpoVT-AbrB" evidence="1">
    <location>
        <begin position="5"/>
        <end position="50"/>
    </location>
</feature>
<reference evidence="2" key="1">
    <citation type="journal article" date="2020" name="bioRxiv">
        <title>A rank-normalized archaeal taxonomy based on genome phylogeny resolves widespread incomplete and uneven classifications.</title>
        <authorList>
            <person name="Rinke C."/>
            <person name="Chuvochina M."/>
            <person name="Mussig A.J."/>
            <person name="Chaumeil P.-A."/>
            <person name="Waite D.W."/>
            <person name="Whitman W.B."/>
            <person name="Parks D.H."/>
            <person name="Hugenholtz P."/>
        </authorList>
    </citation>
    <scope>NUCLEOTIDE SEQUENCE</scope>
    <source>
        <strain evidence="2">UBA8838</strain>
    </source>
</reference>
<dbReference type="RefSeq" id="WP_010979625.1">
    <property type="nucleotide sequence ID" value="NZ_BAABQO010000003.1"/>
</dbReference>
<evidence type="ECO:0000313" key="3">
    <source>
        <dbReference type="Proteomes" id="UP000646844"/>
    </source>
</evidence>
<dbReference type="InterPro" id="IPR052975">
    <property type="entry name" value="Repressor-like_regulatory"/>
</dbReference>
<dbReference type="SMART" id="SM00966">
    <property type="entry name" value="SpoVT_AbrB"/>
    <property type="match status" value="1"/>
</dbReference>
<protein>
    <submittedName>
        <fullName evidence="2">AbrB/MazE/SpoVT family DNA-binding domain-containing protein</fullName>
    </submittedName>
</protein>
<dbReference type="Pfam" id="PF04014">
    <property type="entry name" value="MazE_antitoxin"/>
    <property type="match status" value="1"/>
</dbReference>
<dbReference type="InterPro" id="IPR007159">
    <property type="entry name" value="SpoVT-AbrB_dom"/>
</dbReference>
<accession>A0A832TCD4</accession>
<dbReference type="GO" id="GO:0003677">
    <property type="term" value="F:DNA binding"/>
    <property type="evidence" value="ECO:0007669"/>
    <property type="project" value="UniProtKB-KW"/>
</dbReference>
<dbReference type="GeneID" id="1459611"/>
<evidence type="ECO:0000313" key="2">
    <source>
        <dbReference type="EMBL" id="HII73532.1"/>
    </source>
</evidence>
<organism evidence="2 3">
    <name type="scientific">Sulfurisphaera tokodaii</name>
    <dbReference type="NCBI Taxonomy" id="111955"/>
    <lineage>
        <taxon>Archaea</taxon>
        <taxon>Thermoproteota</taxon>
        <taxon>Thermoprotei</taxon>
        <taxon>Sulfolobales</taxon>
        <taxon>Sulfolobaceae</taxon>
        <taxon>Sulfurisphaera</taxon>
    </lineage>
</organism>
<dbReference type="Proteomes" id="UP000646844">
    <property type="component" value="Unassembled WGS sequence"/>
</dbReference>
<dbReference type="PANTHER" id="PTHR34860">
    <property type="entry name" value="REPRESSOR-LIKE PROTEIN SSO7C3"/>
    <property type="match status" value="1"/>
</dbReference>
<dbReference type="EMBL" id="DUJO01000019">
    <property type="protein sequence ID" value="HII73532.1"/>
    <property type="molecule type" value="Genomic_DNA"/>
</dbReference>
<dbReference type="SUPFAM" id="SSF89447">
    <property type="entry name" value="AbrB/MazE/MraZ-like"/>
    <property type="match status" value="1"/>
</dbReference>
<name>A0A832TCD4_9CREN</name>
<evidence type="ECO:0000259" key="1">
    <source>
        <dbReference type="SMART" id="SM00966"/>
    </source>
</evidence>
<comment type="caution">
    <text evidence="2">The sequence shown here is derived from an EMBL/GenBank/DDBJ whole genome shotgun (WGS) entry which is preliminary data.</text>
</comment>
<keyword evidence="2" id="KW-0238">DNA-binding</keyword>
<dbReference type="AlphaFoldDB" id="A0A832TCD4"/>
<proteinExistence type="predicted"/>
<dbReference type="Gene3D" id="2.10.260.10">
    <property type="match status" value="1"/>
</dbReference>
<gene>
    <name evidence="2" type="ORF">HA332_03930</name>
</gene>